<keyword evidence="2" id="KW-1185">Reference proteome</keyword>
<protein>
    <submittedName>
        <fullName evidence="1">Uncharacterized protein</fullName>
    </submittedName>
</protein>
<sequence>MGNTVAEMLEMYGLSTAEGLMDSLDATWSESEIKEYCWQVLRTFPDLKKENWSIGIEGGDYIFSFSGHYVFITDDIWSFNLIAERSVLKLLVEQMIGLNKTKHYNS</sequence>
<dbReference type="OrthoDB" id="769914at2"/>
<dbReference type="AlphaFoldDB" id="A0A420BG23"/>
<dbReference type="EMBL" id="RAPY01000001">
    <property type="protein sequence ID" value="RKE55637.1"/>
    <property type="molecule type" value="Genomic_DNA"/>
</dbReference>
<dbReference type="Proteomes" id="UP000286246">
    <property type="component" value="Unassembled WGS sequence"/>
</dbReference>
<dbReference type="RefSeq" id="WP_120257402.1">
    <property type="nucleotide sequence ID" value="NZ_RAPY01000001.1"/>
</dbReference>
<organism evidence="1 2">
    <name type="scientific">Sphingobacterium detergens</name>
    <dbReference type="NCBI Taxonomy" id="1145106"/>
    <lineage>
        <taxon>Bacteria</taxon>
        <taxon>Pseudomonadati</taxon>
        <taxon>Bacteroidota</taxon>
        <taxon>Sphingobacteriia</taxon>
        <taxon>Sphingobacteriales</taxon>
        <taxon>Sphingobacteriaceae</taxon>
        <taxon>Sphingobacterium</taxon>
    </lineage>
</organism>
<evidence type="ECO:0000313" key="2">
    <source>
        <dbReference type="Proteomes" id="UP000286246"/>
    </source>
</evidence>
<proteinExistence type="predicted"/>
<comment type="caution">
    <text evidence="1">The sequence shown here is derived from an EMBL/GenBank/DDBJ whole genome shotgun (WGS) entry which is preliminary data.</text>
</comment>
<accession>A0A420BG23</accession>
<name>A0A420BG23_SPHD1</name>
<reference evidence="1 2" key="1">
    <citation type="submission" date="2018-09" db="EMBL/GenBank/DDBJ databases">
        <title>Genomic Encyclopedia of Type Strains, Phase III (KMG-III): the genomes of soil and plant-associated and newly described type strains.</title>
        <authorList>
            <person name="Whitman W."/>
        </authorList>
    </citation>
    <scope>NUCLEOTIDE SEQUENCE [LARGE SCALE GENOMIC DNA]</scope>
    <source>
        <strain evidence="1 2">CECT 7938</strain>
    </source>
</reference>
<gene>
    <name evidence="1" type="ORF">DFQ12_0471</name>
</gene>
<evidence type="ECO:0000313" key="1">
    <source>
        <dbReference type="EMBL" id="RKE55637.1"/>
    </source>
</evidence>